<keyword evidence="4" id="KW-0408">Iron</keyword>
<protein>
    <submittedName>
        <fullName evidence="8">(Fe-S)-binding protein</fullName>
    </submittedName>
</protein>
<dbReference type="GO" id="GO:0046872">
    <property type="term" value="F:metal ion binding"/>
    <property type="evidence" value="ECO:0007669"/>
    <property type="project" value="UniProtKB-KW"/>
</dbReference>
<feature type="domain" description="Cysteine-rich" evidence="6">
    <location>
        <begin position="159"/>
        <end position="245"/>
    </location>
</feature>
<evidence type="ECO:0000256" key="5">
    <source>
        <dbReference type="ARBA" id="ARBA00023014"/>
    </source>
</evidence>
<dbReference type="InterPro" id="IPR004017">
    <property type="entry name" value="Cys_rich_dom"/>
</dbReference>
<evidence type="ECO:0000256" key="4">
    <source>
        <dbReference type="ARBA" id="ARBA00023004"/>
    </source>
</evidence>
<feature type="domain" description="Cysteine-rich" evidence="6">
    <location>
        <begin position="332"/>
        <end position="405"/>
    </location>
</feature>
<gene>
    <name evidence="8" type="ORF">DRJ31_09955</name>
</gene>
<evidence type="ECO:0000256" key="3">
    <source>
        <dbReference type="ARBA" id="ARBA00023002"/>
    </source>
</evidence>
<name>A0A497EK93_9CREN</name>
<accession>A0A497EK93</accession>
<evidence type="ECO:0000256" key="1">
    <source>
        <dbReference type="ARBA" id="ARBA00022485"/>
    </source>
</evidence>
<keyword evidence="1" id="KW-0004">4Fe-4S</keyword>
<evidence type="ECO:0000256" key="2">
    <source>
        <dbReference type="ARBA" id="ARBA00022723"/>
    </source>
</evidence>
<evidence type="ECO:0000259" key="6">
    <source>
        <dbReference type="Pfam" id="PF02754"/>
    </source>
</evidence>
<dbReference type="PANTHER" id="PTHR43255">
    <property type="entry name" value="IRON-SULFUR-BINDING OXIDOREDUCTASE FADF-RELATED-RELATED"/>
    <property type="match status" value="1"/>
</dbReference>
<dbReference type="InterPro" id="IPR017896">
    <property type="entry name" value="4Fe4S_Fe-S-bd"/>
</dbReference>
<keyword evidence="2" id="KW-0479">Metal-binding</keyword>
<dbReference type="InterPro" id="IPR051460">
    <property type="entry name" value="HdrC_iron-sulfur_subunit"/>
</dbReference>
<keyword evidence="3" id="KW-0560">Oxidoreductase</keyword>
<dbReference type="EMBL" id="QMQV01000180">
    <property type="protein sequence ID" value="RLE46503.1"/>
    <property type="molecule type" value="Genomic_DNA"/>
</dbReference>
<dbReference type="AlphaFoldDB" id="A0A497EK93"/>
<dbReference type="GO" id="GO:0051539">
    <property type="term" value="F:4 iron, 4 sulfur cluster binding"/>
    <property type="evidence" value="ECO:0007669"/>
    <property type="project" value="UniProtKB-KW"/>
</dbReference>
<proteinExistence type="predicted"/>
<dbReference type="Pfam" id="PF13183">
    <property type="entry name" value="Fer4_8"/>
    <property type="match status" value="1"/>
</dbReference>
<dbReference type="GO" id="GO:0005886">
    <property type="term" value="C:plasma membrane"/>
    <property type="evidence" value="ECO:0007669"/>
    <property type="project" value="TreeGrafter"/>
</dbReference>
<dbReference type="PANTHER" id="PTHR43255:SF1">
    <property type="entry name" value="IRON-SULFUR-BINDING OXIDOREDUCTASE FADF-RELATED"/>
    <property type="match status" value="1"/>
</dbReference>
<feature type="domain" description="4Fe-4S ferredoxin-type" evidence="7">
    <location>
        <begin position="9"/>
        <end position="89"/>
    </location>
</feature>
<comment type="caution">
    <text evidence="8">The sequence shown here is derived from an EMBL/GenBank/DDBJ whole genome shotgun (WGS) entry which is preliminary data.</text>
</comment>
<sequence length="428" mass="48662">MALSDYEYEMQNCSRCSHCKFIPWPVMQSHRFSQGCPAIARYNFHSYSASGKIEIALALYQGRLKGWTEEMLNAVFRCQMCGACQVACRPNNFLLVDIDEILLELRKKAIEDGQILPEHSILIQAMKSEDNPFGKPKQERGKWAEGLDLKDLNKEQAEVMFHTGCRYSYQEEQWEVVRGAIQLLKQADIDVGIYGNTEACCGGRAYEIGFKAEFQNFAEDMLSRIKSSGAKILVTPCADCYGTFKQIYSLTENKVEGVEILHITEFLERLINQGRLKFQKRLDMKVTYHDPCHLGRKGEVVEPWRGEWKLTGPHIYEPVPEKPWKIGINGCYDPPRNVLKSISGIELIEMERIREYSWCCGAGGGVMEAYPDFAHWSALERIEEAKSTGAEALVTACGWCEANFKSALKEKGEKFPIYDVVELALKAI</sequence>
<evidence type="ECO:0000313" key="8">
    <source>
        <dbReference type="EMBL" id="RLE46503.1"/>
    </source>
</evidence>
<keyword evidence="5" id="KW-0411">Iron-sulfur</keyword>
<reference evidence="8 9" key="1">
    <citation type="submission" date="2018-06" db="EMBL/GenBank/DDBJ databases">
        <title>Extensive metabolic versatility and redundancy in microbially diverse, dynamic hydrothermal sediments.</title>
        <authorList>
            <person name="Dombrowski N."/>
            <person name="Teske A."/>
            <person name="Baker B.J."/>
        </authorList>
    </citation>
    <scope>NUCLEOTIDE SEQUENCE [LARGE SCALE GENOMIC DNA]</scope>
    <source>
        <strain evidence="8">B66_G16</strain>
    </source>
</reference>
<organism evidence="8 9">
    <name type="scientific">Thermoproteota archaeon</name>
    <dbReference type="NCBI Taxonomy" id="2056631"/>
    <lineage>
        <taxon>Archaea</taxon>
        <taxon>Thermoproteota</taxon>
    </lineage>
</organism>
<evidence type="ECO:0000313" key="9">
    <source>
        <dbReference type="Proteomes" id="UP000278475"/>
    </source>
</evidence>
<dbReference type="Pfam" id="PF02754">
    <property type="entry name" value="CCG"/>
    <property type="match status" value="2"/>
</dbReference>
<dbReference type="GO" id="GO:0016491">
    <property type="term" value="F:oxidoreductase activity"/>
    <property type="evidence" value="ECO:0007669"/>
    <property type="project" value="UniProtKB-KW"/>
</dbReference>
<evidence type="ECO:0000259" key="7">
    <source>
        <dbReference type="Pfam" id="PF13183"/>
    </source>
</evidence>
<dbReference type="Proteomes" id="UP000278475">
    <property type="component" value="Unassembled WGS sequence"/>
</dbReference>